<dbReference type="InterPro" id="IPR029024">
    <property type="entry name" value="TerB-like"/>
</dbReference>
<evidence type="ECO:0000313" key="1">
    <source>
        <dbReference type="EMBL" id="PZX55608.1"/>
    </source>
</evidence>
<dbReference type="SUPFAM" id="SSF158682">
    <property type="entry name" value="TerB-like"/>
    <property type="match status" value="1"/>
</dbReference>
<organism evidence="1 2">
    <name type="scientific">Algoriphagus chordae</name>
    <dbReference type="NCBI Taxonomy" id="237019"/>
    <lineage>
        <taxon>Bacteria</taxon>
        <taxon>Pseudomonadati</taxon>
        <taxon>Bacteroidota</taxon>
        <taxon>Cytophagia</taxon>
        <taxon>Cytophagales</taxon>
        <taxon>Cyclobacteriaceae</taxon>
        <taxon>Algoriphagus</taxon>
    </lineage>
</organism>
<comment type="caution">
    <text evidence="1">The sequence shown here is derived from an EMBL/GenBank/DDBJ whole genome shotgun (WGS) entry which is preliminary data.</text>
</comment>
<proteinExistence type="predicted"/>
<evidence type="ECO:0000313" key="2">
    <source>
        <dbReference type="Proteomes" id="UP000248882"/>
    </source>
</evidence>
<keyword evidence="2" id="KW-1185">Reference proteome</keyword>
<accession>A0A2W7R447</accession>
<gene>
    <name evidence="1" type="ORF">LV85_00833</name>
</gene>
<sequence length="173" mass="20142">MENNFLTQTQVAFHNLNGLVNSIAVDGIITTSEYEALKAWCETHQGLCSVEPFHSFFEEISAKVKTGTIGSEEIFELKEILVKHALNFEENDKTKADLHFLQGVCYGIMADGDINKYELEMLKKWMDENEHLSETYPFNEIYQVVKKVIEHGIINDEDYRYLVKYFKEFLKLE</sequence>
<name>A0A2W7R447_9BACT</name>
<dbReference type="EMBL" id="QKZT01000003">
    <property type="protein sequence ID" value="PZX55608.1"/>
    <property type="molecule type" value="Genomic_DNA"/>
</dbReference>
<protein>
    <recommendedName>
        <fullName evidence="3">Tellurite resistance protein TerB</fullName>
    </recommendedName>
</protein>
<dbReference type="AlphaFoldDB" id="A0A2W7R447"/>
<reference evidence="1 2" key="1">
    <citation type="submission" date="2018-06" db="EMBL/GenBank/DDBJ databases">
        <title>Genomic Encyclopedia of Archaeal and Bacterial Type Strains, Phase II (KMG-II): from individual species to whole genera.</title>
        <authorList>
            <person name="Goeker M."/>
        </authorList>
    </citation>
    <scope>NUCLEOTIDE SEQUENCE [LARGE SCALE GENOMIC DNA]</scope>
    <source>
        <strain evidence="1 2">DSM 19830</strain>
    </source>
</reference>
<dbReference type="Proteomes" id="UP000248882">
    <property type="component" value="Unassembled WGS sequence"/>
</dbReference>
<dbReference type="OrthoDB" id="9776650at2"/>
<evidence type="ECO:0008006" key="3">
    <source>
        <dbReference type="Google" id="ProtNLM"/>
    </source>
</evidence>
<dbReference type="RefSeq" id="WP_111316919.1">
    <property type="nucleotide sequence ID" value="NZ_QKZT01000003.1"/>
</dbReference>